<accession>A0A7U3ZQH1</accession>
<name>A0A7U3ZQH1_RUNSL</name>
<evidence type="ECO:0000256" key="2">
    <source>
        <dbReference type="SAM" id="SignalP"/>
    </source>
</evidence>
<dbReference type="KEGG" id="rsi:Runsl_5202"/>
<evidence type="ECO:0000256" key="1">
    <source>
        <dbReference type="SAM" id="MobiDB-lite"/>
    </source>
</evidence>
<evidence type="ECO:0008006" key="5">
    <source>
        <dbReference type="Google" id="ProtNLM"/>
    </source>
</evidence>
<sequence>MKHLYIFWLSLLSAGTSIAQSREYLYWVTGNKVEGRIVSVEDEDKVKTMLENGSIFYGGRDKILIAFNKAGSFLVVKDISTDANQAQRQIEAFYKETEAPKNANDILLKAIPREVIACTIKNELESAVNYLTADGNSASINKDNLFAIIRRDGSHEVLRDITEVVDNLSSMSADFHRLREQKKVVEPPKPKPVTPSPKPVIAGPAEPEQKPVLKDKKHLTPEEQRTYKAKSVEKMEELADLLNEIVDKKRSRDEKDEAIKKAVKMFTKEAKVEVSSLNNPNSKTNRPVAEYLDRLSRLNYSNVKITYGEIKFVEEFERDDQNNYWGMTSYSQTFISDNYSDVTPKRQKIKLQRYEKTIDGVTSDHFNVLLGNISVDVKP</sequence>
<gene>
    <name evidence="3" type="ordered locus">Runsl_5202</name>
</gene>
<dbReference type="AlphaFoldDB" id="A0A7U3ZQH1"/>
<dbReference type="EMBL" id="CP002859">
    <property type="protein sequence ID" value="AEI51502.1"/>
    <property type="molecule type" value="Genomic_DNA"/>
</dbReference>
<organism evidence="3 4">
    <name type="scientific">Runella slithyformis (strain ATCC 29530 / DSM 19594 / LMG 11500 / NCIMB 11436 / LSU 4)</name>
    <dbReference type="NCBI Taxonomy" id="761193"/>
    <lineage>
        <taxon>Bacteria</taxon>
        <taxon>Pseudomonadati</taxon>
        <taxon>Bacteroidota</taxon>
        <taxon>Cytophagia</taxon>
        <taxon>Cytophagales</taxon>
        <taxon>Spirosomataceae</taxon>
        <taxon>Runella</taxon>
    </lineage>
</organism>
<protein>
    <recommendedName>
        <fullName evidence="5">SLA1 homology domain-containing protein</fullName>
    </recommendedName>
</protein>
<evidence type="ECO:0000313" key="3">
    <source>
        <dbReference type="EMBL" id="AEI51502.1"/>
    </source>
</evidence>
<feature type="signal peptide" evidence="2">
    <location>
        <begin position="1"/>
        <end position="19"/>
    </location>
</feature>
<dbReference type="Proteomes" id="UP000000493">
    <property type="component" value="Chromosome"/>
</dbReference>
<proteinExistence type="predicted"/>
<reference evidence="3 4" key="2">
    <citation type="journal article" date="2012" name="Stand. Genomic Sci.">
        <title>Complete genome sequence of the aquatic bacterium Runella slithyformis type strain (LSU 4(T)).</title>
        <authorList>
            <person name="Copeland A."/>
            <person name="Zhang X."/>
            <person name="Misra M."/>
            <person name="Lapidus A."/>
            <person name="Nolan M."/>
            <person name="Lucas S."/>
            <person name="Deshpande S."/>
            <person name="Cheng J.F."/>
            <person name="Tapia R."/>
            <person name="Goodwin L.A."/>
            <person name="Pitluck S."/>
            <person name="Liolios K."/>
            <person name="Pagani I."/>
            <person name="Ivanova N."/>
            <person name="Mikhailova N."/>
            <person name="Pati A."/>
            <person name="Chen A."/>
            <person name="Palaniappan K."/>
            <person name="Land M."/>
            <person name="Hauser L."/>
            <person name="Pan C."/>
            <person name="Jeffries C.D."/>
            <person name="Detter J.C."/>
            <person name="Brambilla E.M."/>
            <person name="Rohde M."/>
            <person name="Djao O.D."/>
            <person name="Goker M."/>
            <person name="Sikorski J."/>
            <person name="Tindall B.J."/>
            <person name="Woyke T."/>
            <person name="Bristow J."/>
            <person name="Eisen J.A."/>
            <person name="Markowitz V."/>
            <person name="Hugenholtz P."/>
            <person name="Kyrpides N.C."/>
            <person name="Klenk H.P."/>
            <person name="Mavromatis K."/>
        </authorList>
    </citation>
    <scope>NUCLEOTIDE SEQUENCE [LARGE SCALE GENOMIC DNA]</scope>
    <source>
        <strain evidence="4">ATCC 29530 / DSM 19594 / LMG 11500 / NCIMB 11436 / LSU 4</strain>
    </source>
</reference>
<feature type="chain" id="PRO_5030868462" description="SLA1 homology domain-containing protein" evidence="2">
    <location>
        <begin position="20"/>
        <end position="379"/>
    </location>
</feature>
<evidence type="ECO:0000313" key="4">
    <source>
        <dbReference type="Proteomes" id="UP000000493"/>
    </source>
</evidence>
<dbReference type="RefSeq" id="WP_013930775.1">
    <property type="nucleotide sequence ID" value="NC_015703.1"/>
</dbReference>
<reference evidence="4" key="1">
    <citation type="submission" date="2011-06" db="EMBL/GenBank/DDBJ databases">
        <title>The complete genome of chromosome of Runella slithyformis DSM 19594.</title>
        <authorList>
            <consortium name="US DOE Joint Genome Institute (JGI-PGF)"/>
            <person name="Lucas S."/>
            <person name="Han J."/>
            <person name="Lapidus A."/>
            <person name="Bruce D."/>
            <person name="Goodwin L."/>
            <person name="Pitluck S."/>
            <person name="Peters L."/>
            <person name="Kyrpides N."/>
            <person name="Mavromatis K."/>
            <person name="Ivanova N."/>
            <person name="Ovchinnikova G."/>
            <person name="Zhang X."/>
            <person name="Misra M."/>
            <person name="Detter J.C."/>
            <person name="Tapia R."/>
            <person name="Han C."/>
            <person name="Land M."/>
            <person name="Hauser L."/>
            <person name="Markowitz V."/>
            <person name="Cheng J.-F."/>
            <person name="Hugenholtz P."/>
            <person name="Woyke T."/>
            <person name="Wu D."/>
            <person name="Tindall B."/>
            <person name="Faehrich R."/>
            <person name="Brambilla E."/>
            <person name="Klenk H.-P."/>
            <person name="Eisen J.A."/>
        </authorList>
    </citation>
    <scope>NUCLEOTIDE SEQUENCE [LARGE SCALE GENOMIC DNA]</scope>
    <source>
        <strain evidence="4">ATCC 29530 / DSM 19594 / LMG 11500 / NCIMB 11436 / LSU 4</strain>
    </source>
</reference>
<keyword evidence="2" id="KW-0732">Signal</keyword>
<feature type="region of interest" description="Disordered" evidence="1">
    <location>
        <begin position="182"/>
        <end position="209"/>
    </location>
</feature>
<keyword evidence="4" id="KW-1185">Reference proteome</keyword>